<sequence length="1055" mass="112490">MPEPLKRLKELHEEGFPGNAAKVIETGLLDEAASLITQPGTSDTVKKEAFDLFNRYLERSQDFTERQTACAVNLARCADKALSGDRLALLLQEASVACIRVLERSCGGEERGKGASLESKTRGEGNARDEVSVERLCESILSFCGRIWTSGVQFSSSGREAVFRVVARFLSELDRVGRLSGQARQRVATLQRCAMSSLSLSLDREFLLGVRAPPLSLSQGLGDCLKEAAVVGGGVPDSDEDSECGGSFARVFIAVVLQSLFATLHKHAPQKKEEEKDYQGEPTLLESVAMPLTHLLPPGGSLLDVEGREAAERAGGLLLLSLVQQFERKAMGNFLCDEDYTKSLKPQIFRLALEGLVGGGGTEALTSNHVKLQATDAFLQGLASPELRGEALKARALEILVGGVASGGAGTDGESRGRLGRALALLSVHSADCLKEVEGRVDILPLLADGLAACVDTLLKDAKKKKEAKGTERAGGMLDLDAQRKSVSAVEALLSALVFLSGHGDMKEQMLSLAKPPPSPILASEGKKTAGGREKSGKETFSSSAASKPQKKNLLDCLISLSEIPLIIAQGGCRFLLTSLLASLCRSREDRVPNVPLSLSAEGAPLRLASSRADMGKEEEAELRRLAEKLPPEMRGGPSAAADAGSLSLAREWRETLVARGGAGAFARCLQAAVLLMRSQTGAHPHPSISLQLPVTVGLGISMLCSDEKLRGRVVATGGFGALLDSAQLLEKEAERERGSGEMTQVLEEIREALALLCLSVPSGALGYAPTLSAVPQLLRLVETGSHERKIYRAACALHNITGESEEARELAVQQGGWALFRNLLCENNDALRAAGLEGWCNLALSPSQVRAVGERSERIHSQASKDTAPENVNEKEEEKKEAADKRRPKDATDLELLLAFCGETDTRMRTAAAGALAVLSSYEGLPGLISEEDSWEELLPLVGVVPEGMGGGVEGGEAAGSRRQERGDTRLSVQEAAAWAGVQHRGATVLMSFLEENEAVRPEVREKAAEGLKGLAERTAALMKAGVHEGLRLPDSAFQELIGTLADFKKRTKR</sequence>
<dbReference type="SUPFAM" id="SSF48371">
    <property type="entry name" value="ARM repeat"/>
    <property type="match status" value="1"/>
</dbReference>
<feature type="compositionally biased region" description="Basic and acidic residues" evidence="4">
    <location>
        <begin position="873"/>
        <end position="889"/>
    </location>
</feature>
<dbReference type="PANTHER" id="PTHR45994">
    <property type="entry name" value="FI21225P1"/>
    <property type="match status" value="1"/>
</dbReference>
<evidence type="ECO:0008006" key="6">
    <source>
        <dbReference type="Google" id="ProtNLM"/>
    </source>
</evidence>
<feature type="repeat" description="ARM" evidence="3">
    <location>
        <begin position="773"/>
        <end position="816"/>
    </location>
</feature>
<keyword evidence="2" id="KW-0963">Cytoplasm</keyword>
<evidence type="ECO:0000313" key="5">
    <source>
        <dbReference type="EMBL" id="CEM14718.1"/>
    </source>
</evidence>
<evidence type="ECO:0000256" key="2">
    <source>
        <dbReference type="ARBA" id="ARBA00022490"/>
    </source>
</evidence>
<feature type="compositionally biased region" description="Basic and acidic residues" evidence="4">
    <location>
        <begin position="525"/>
        <end position="538"/>
    </location>
</feature>
<dbReference type="InterPro" id="IPR016024">
    <property type="entry name" value="ARM-type_fold"/>
</dbReference>
<evidence type="ECO:0000256" key="1">
    <source>
        <dbReference type="ARBA" id="ARBA00004496"/>
    </source>
</evidence>
<dbReference type="InterPro" id="IPR000225">
    <property type="entry name" value="Armadillo"/>
</dbReference>
<evidence type="ECO:0000256" key="3">
    <source>
        <dbReference type="PROSITE-ProRule" id="PRU00259"/>
    </source>
</evidence>
<dbReference type="InterPro" id="IPR011989">
    <property type="entry name" value="ARM-like"/>
</dbReference>
<proteinExistence type="predicted"/>
<dbReference type="VEuPathDB" id="CryptoDB:Cvel_17580"/>
<protein>
    <recommendedName>
        <fullName evidence="6">UNC-45/Cro1/She4 central domain-containing protein</fullName>
    </recommendedName>
</protein>
<dbReference type="AlphaFoldDB" id="A0A0G4FLR2"/>
<dbReference type="Gene3D" id="1.25.10.10">
    <property type="entry name" value="Leucine-rich Repeat Variant"/>
    <property type="match status" value="1"/>
</dbReference>
<feature type="region of interest" description="Disordered" evidence="4">
    <location>
        <begin position="854"/>
        <end position="889"/>
    </location>
</feature>
<evidence type="ECO:0000256" key="4">
    <source>
        <dbReference type="SAM" id="MobiDB-lite"/>
    </source>
</evidence>
<dbReference type="PROSITE" id="PS50176">
    <property type="entry name" value="ARM_REPEAT"/>
    <property type="match status" value="1"/>
</dbReference>
<dbReference type="GO" id="GO:0051879">
    <property type="term" value="F:Hsp90 protein binding"/>
    <property type="evidence" value="ECO:0007669"/>
    <property type="project" value="TreeGrafter"/>
</dbReference>
<gene>
    <name evidence="5" type="ORF">Cvel_17580</name>
</gene>
<reference evidence="5" key="1">
    <citation type="submission" date="2014-11" db="EMBL/GenBank/DDBJ databases">
        <authorList>
            <person name="Otto D Thomas"/>
            <person name="Naeem Raeece"/>
        </authorList>
    </citation>
    <scope>NUCLEOTIDE SEQUENCE</scope>
</reference>
<dbReference type="GO" id="GO:0005737">
    <property type="term" value="C:cytoplasm"/>
    <property type="evidence" value="ECO:0007669"/>
    <property type="project" value="UniProtKB-SubCell"/>
</dbReference>
<name>A0A0G4FLR2_9ALVE</name>
<accession>A0A0G4FLR2</accession>
<organism evidence="5">
    <name type="scientific">Chromera velia CCMP2878</name>
    <dbReference type="NCBI Taxonomy" id="1169474"/>
    <lineage>
        <taxon>Eukaryota</taxon>
        <taxon>Sar</taxon>
        <taxon>Alveolata</taxon>
        <taxon>Colpodellida</taxon>
        <taxon>Chromeraceae</taxon>
        <taxon>Chromera</taxon>
    </lineage>
</organism>
<dbReference type="PANTHER" id="PTHR45994:SF1">
    <property type="entry name" value="FI21225P1"/>
    <property type="match status" value="1"/>
</dbReference>
<feature type="region of interest" description="Disordered" evidence="4">
    <location>
        <begin position="514"/>
        <end position="546"/>
    </location>
</feature>
<dbReference type="EMBL" id="CDMZ01000456">
    <property type="protein sequence ID" value="CEM14718.1"/>
    <property type="molecule type" value="Genomic_DNA"/>
</dbReference>
<comment type="subcellular location">
    <subcellularLocation>
        <location evidence="1">Cytoplasm</location>
    </subcellularLocation>
</comment>